<feature type="region of interest" description="Disordered" evidence="6">
    <location>
        <begin position="1"/>
        <end position="31"/>
    </location>
</feature>
<sequence>MDTSDSNANDNEATQQSPSSEDGTSSNDPGKMFIGGLSWQTTAGDNIVCDMLRFKILGYFSFDNTQVGHSIDKSPQIVVAHEGLRDYFGKFGEVNECMVMRDPATKRARGFGFITFTDPASVDKVLAQEQHELDGKKIDPKVAFPKKAQPKMIIKTKKVFIGGLSATSTLEDMKNYFEQYGKVEDAMLMFDKTTQRHRGLTFSLATIFSHKFIEFEEGKNSGTFF</sequence>
<dbReference type="AlphaFoldDB" id="A0A498SPA3"/>
<feature type="compositionally biased region" description="Polar residues" evidence="6">
    <location>
        <begin position="1"/>
        <end position="28"/>
    </location>
</feature>
<dbReference type="PANTHER" id="PTHR48032:SF18">
    <property type="entry name" value="RRM DOMAIN-CONTAINING PROTEIN"/>
    <property type="match status" value="1"/>
</dbReference>
<protein>
    <recommendedName>
        <fullName evidence="7">RRM domain-containing protein</fullName>
    </recommendedName>
</protein>
<dbReference type="GO" id="GO:0003729">
    <property type="term" value="F:mRNA binding"/>
    <property type="evidence" value="ECO:0007669"/>
    <property type="project" value="TreeGrafter"/>
</dbReference>
<dbReference type="FunFam" id="3.30.70.330:FF:000025">
    <property type="entry name" value="RNA-binding protein Musashi homolog 2 isoform X1"/>
    <property type="match status" value="1"/>
</dbReference>
<organism evidence="8 9">
    <name type="scientific">Acanthocheilonema viteae</name>
    <name type="common">Filarial nematode worm</name>
    <name type="synonym">Dipetalonema viteae</name>
    <dbReference type="NCBI Taxonomy" id="6277"/>
    <lineage>
        <taxon>Eukaryota</taxon>
        <taxon>Metazoa</taxon>
        <taxon>Ecdysozoa</taxon>
        <taxon>Nematoda</taxon>
        <taxon>Chromadorea</taxon>
        <taxon>Rhabditida</taxon>
        <taxon>Spirurina</taxon>
        <taxon>Spiruromorpha</taxon>
        <taxon>Filarioidea</taxon>
        <taxon>Onchocercidae</taxon>
        <taxon>Acanthocheilonema</taxon>
    </lineage>
</organism>
<evidence type="ECO:0000259" key="7">
    <source>
        <dbReference type="PROSITE" id="PS50102"/>
    </source>
</evidence>
<evidence type="ECO:0000256" key="6">
    <source>
        <dbReference type="SAM" id="MobiDB-lite"/>
    </source>
</evidence>
<reference evidence="8 9" key="1">
    <citation type="submission" date="2018-08" db="EMBL/GenBank/DDBJ databases">
        <authorList>
            <person name="Laetsch R D."/>
            <person name="Stevens L."/>
            <person name="Kumar S."/>
            <person name="Blaxter L. M."/>
        </authorList>
    </citation>
    <scope>NUCLEOTIDE SEQUENCE [LARGE SCALE GENOMIC DNA]</scope>
</reference>
<evidence type="ECO:0000313" key="9">
    <source>
        <dbReference type="Proteomes" id="UP000276991"/>
    </source>
</evidence>
<keyword evidence="9" id="KW-1185">Reference proteome</keyword>
<dbReference type="STRING" id="6277.A0A498SPA3"/>
<evidence type="ECO:0000256" key="2">
    <source>
        <dbReference type="ARBA" id="ARBA00022490"/>
    </source>
</evidence>
<evidence type="ECO:0000256" key="5">
    <source>
        <dbReference type="PROSITE-ProRule" id="PRU00176"/>
    </source>
</evidence>
<gene>
    <name evidence="8" type="ORF">NAV_LOCUS5424</name>
</gene>
<dbReference type="GO" id="GO:0005737">
    <property type="term" value="C:cytoplasm"/>
    <property type="evidence" value="ECO:0007669"/>
    <property type="project" value="UniProtKB-SubCell"/>
</dbReference>
<dbReference type="PANTHER" id="PTHR48032">
    <property type="entry name" value="RNA-BINDING PROTEIN MUSASHI HOMOLOG RBP6"/>
    <property type="match status" value="1"/>
</dbReference>
<dbReference type="Gene3D" id="3.30.70.330">
    <property type="match status" value="2"/>
</dbReference>
<keyword evidence="4 5" id="KW-0694">RNA-binding</keyword>
<evidence type="ECO:0000256" key="4">
    <source>
        <dbReference type="ARBA" id="ARBA00022884"/>
    </source>
</evidence>
<dbReference type="SUPFAM" id="SSF54928">
    <property type="entry name" value="RNA-binding domain, RBD"/>
    <property type="match status" value="1"/>
</dbReference>
<keyword evidence="3" id="KW-0677">Repeat</keyword>
<dbReference type="Proteomes" id="UP000276991">
    <property type="component" value="Unassembled WGS sequence"/>
</dbReference>
<dbReference type="InterPro" id="IPR000504">
    <property type="entry name" value="RRM_dom"/>
</dbReference>
<feature type="domain" description="RRM" evidence="7">
    <location>
        <begin position="30"/>
        <end position="150"/>
    </location>
</feature>
<dbReference type="Pfam" id="PF00076">
    <property type="entry name" value="RRM_1"/>
    <property type="match status" value="2"/>
</dbReference>
<evidence type="ECO:0000256" key="3">
    <source>
        <dbReference type="ARBA" id="ARBA00022737"/>
    </source>
</evidence>
<name>A0A498SPA3_ACAVI</name>
<dbReference type="InterPro" id="IPR035979">
    <property type="entry name" value="RBD_domain_sf"/>
</dbReference>
<keyword evidence="2" id="KW-0963">Cytoplasm</keyword>
<proteinExistence type="predicted"/>
<dbReference type="EMBL" id="UPTC01000939">
    <property type="protein sequence ID" value="VBB30633.1"/>
    <property type="molecule type" value="Genomic_DNA"/>
</dbReference>
<dbReference type="GO" id="GO:0006417">
    <property type="term" value="P:regulation of translation"/>
    <property type="evidence" value="ECO:0007669"/>
    <property type="project" value="TreeGrafter"/>
</dbReference>
<dbReference type="InterPro" id="IPR012677">
    <property type="entry name" value="Nucleotide-bd_a/b_plait_sf"/>
</dbReference>
<feature type="domain" description="RRM" evidence="7">
    <location>
        <begin position="157"/>
        <end position="202"/>
    </location>
</feature>
<evidence type="ECO:0000256" key="1">
    <source>
        <dbReference type="ARBA" id="ARBA00004496"/>
    </source>
</evidence>
<dbReference type="SMART" id="SM00360">
    <property type="entry name" value="RRM"/>
    <property type="match status" value="2"/>
</dbReference>
<evidence type="ECO:0000313" key="8">
    <source>
        <dbReference type="EMBL" id="VBB30633.1"/>
    </source>
</evidence>
<accession>A0A498SPA3</accession>
<dbReference type="OrthoDB" id="1875751at2759"/>
<dbReference type="PROSITE" id="PS50102">
    <property type="entry name" value="RRM"/>
    <property type="match status" value="2"/>
</dbReference>
<comment type="subcellular location">
    <subcellularLocation>
        <location evidence="1">Cytoplasm</location>
    </subcellularLocation>
</comment>